<evidence type="ECO:0000313" key="3">
    <source>
        <dbReference type="Proteomes" id="UP000280726"/>
    </source>
</evidence>
<evidence type="ECO:0000313" key="2">
    <source>
        <dbReference type="EMBL" id="RPF26065.1"/>
    </source>
</evidence>
<name>A0A3N4ZYC3_9MICO</name>
<dbReference type="InterPro" id="IPR027304">
    <property type="entry name" value="Trigger_fact/SurA_dom_sf"/>
</dbReference>
<dbReference type="Proteomes" id="UP000280726">
    <property type="component" value="Unassembled WGS sequence"/>
</dbReference>
<organism evidence="2 3">
    <name type="scientific">Georgenia muralis</name>
    <dbReference type="NCBI Taxonomy" id="154117"/>
    <lineage>
        <taxon>Bacteria</taxon>
        <taxon>Bacillati</taxon>
        <taxon>Actinomycetota</taxon>
        <taxon>Actinomycetes</taxon>
        <taxon>Micrococcales</taxon>
        <taxon>Bogoriellaceae</taxon>
        <taxon>Georgenia</taxon>
    </lineage>
</organism>
<dbReference type="RefSeq" id="WP_123914295.1">
    <property type="nucleotide sequence ID" value="NZ_RKRA01000001.1"/>
</dbReference>
<dbReference type="SUPFAM" id="SSF109998">
    <property type="entry name" value="Triger factor/SurA peptide-binding domain-like"/>
    <property type="match status" value="1"/>
</dbReference>
<proteinExistence type="predicted"/>
<accession>A0A3N4ZYC3</accession>
<feature type="signal peptide" evidence="1">
    <location>
        <begin position="1"/>
        <end position="24"/>
    </location>
</feature>
<feature type="chain" id="PRO_5039256890" evidence="1">
    <location>
        <begin position="25"/>
        <end position="178"/>
    </location>
</feature>
<dbReference type="AlphaFoldDB" id="A0A3N4ZYC3"/>
<reference evidence="2 3" key="1">
    <citation type="submission" date="2018-11" db="EMBL/GenBank/DDBJ databases">
        <title>Sequencing the genomes of 1000 actinobacteria strains.</title>
        <authorList>
            <person name="Klenk H.-P."/>
        </authorList>
    </citation>
    <scope>NUCLEOTIDE SEQUENCE [LARGE SCALE GENOMIC DNA]</scope>
    <source>
        <strain evidence="2 3">DSM 14418</strain>
    </source>
</reference>
<gene>
    <name evidence="2" type="ORF">EDD32_0489</name>
</gene>
<keyword evidence="3" id="KW-1185">Reference proteome</keyword>
<sequence>MTTQRRARHTLVLATAGLLLAGCAAQPGTAGSIDGERITQNELEDATSEYVALTGQETEPVVVLNTLLAAEVLPPIAAEYGYAMSDGEIEALYAEQAASLGAEVPADGYSDAFIDLGRYLFVYSEVAASPDAQAVFDEFTAAMGDADIVVNPRYGEVNAEGVIEPTSHDWLAGTTEQQ</sequence>
<dbReference type="PROSITE" id="PS51257">
    <property type="entry name" value="PROKAR_LIPOPROTEIN"/>
    <property type="match status" value="1"/>
</dbReference>
<keyword evidence="1" id="KW-0732">Signal</keyword>
<evidence type="ECO:0000256" key="1">
    <source>
        <dbReference type="SAM" id="SignalP"/>
    </source>
</evidence>
<dbReference type="OrthoDB" id="5147169at2"/>
<comment type="caution">
    <text evidence="2">The sequence shown here is derived from an EMBL/GenBank/DDBJ whole genome shotgun (WGS) entry which is preliminary data.</text>
</comment>
<dbReference type="EMBL" id="RKRA01000001">
    <property type="protein sequence ID" value="RPF26065.1"/>
    <property type="molecule type" value="Genomic_DNA"/>
</dbReference>
<protein>
    <submittedName>
        <fullName evidence="2">Uncharacterized protein</fullName>
    </submittedName>
</protein>